<dbReference type="STRING" id="1447782.SAMN05444417_0226"/>
<protein>
    <recommendedName>
        <fullName evidence="3">DUF1289 domain-containing protein</fullName>
    </recommendedName>
</protein>
<gene>
    <name evidence="1" type="ORF">SAMN05444417_0226</name>
</gene>
<keyword evidence="2" id="KW-1185">Reference proteome</keyword>
<reference evidence="1 2" key="1">
    <citation type="submission" date="2016-11" db="EMBL/GenBank/DDBJ databases">
        <authorList>
            <person name="Jaros S."/>
            <person name="Januszkiewicz K."/>
            <person name="Wedrychowicz H."/>
        </authorList>
    </citation>
    <scope>NUCLEOTIDE SEQUENCE [LARGE SCALE GENOMIC DNA]</scope>
    <source>
        <strain evidence="1 2">DSM 100565</strain>
    </source>
</reference>
<accession>A0A1M6A538</accession>
<evidence type="ECO:0000313" key="2">
    <source>
        <dbReference type="Proteomes" id="UP000184292"/>
    </source>
</evidence>
<sequence length="87" mass="9775">MAKVQSPCIGICKFRRPGPAGAHCIGCSMTKPQKKIAKSLKKRDRAEGFVALVMAQQAAMGRYLHWAPEYRRRAMKKGRDVPDFVLE</sequence>
<dbReference type="RefSeq" id="WP_073325785.1">
    <property type="nucleotide sequence ID" value="NZ_FQYO01000001.1"/>
</dbReference>
<evidence type="ECO:0008006" key="3">
    <source>
        <dbReference type="Google" id="ProtNLM"/>
    </source>
</evidence>
<dbReference type="AlphaFoldDB" id="A0A1M6A538"/>
<name>A0A1M6A538_9RHOB</name>
<dbReference type="OrthoDB" id="7906652at2"/>
<proteinExistence type="predicted"/>
<dbReference type="Proteomes" id="UP000184292">
    <property type="component" value="Unassembled WGS sequence"/>
</dbReference>
<organism evidence="1 2">
    <name type="scientific">Wenxinia saemankumensis</name>
    <dbReference type="NCBI Taxonomy" id="1447782"/>
    <lineage>
        <taxon>Bacteria</taxon>
        <taxon>Pseudomonadati</taxon>
        <taxon>Pseudomonadota</taxon>
        <taxon>Alphaproteobacteria</taxon>
        <taxon>Rhodobacterales</taxon>
        <taxon>Roseobacteraceae</taxon>
        <taxon>Wenxinia</taxon>
    </lineage>
</organism>
<evidence type="ECO:0000313" key="1">
    <source>
        <dbReference type="EMBL" id="SHI31505.1"/>
    </source>
</evidence>
<dbReference type="EMBL" id="FQYO01000001">
    <property type="protein sequence ID" value="SHI31505.1"/>
    <property type="molecule type" value="Genomic_DNA"/>
</dbReference>